<protein>
    <submittedName>
        <fullName evidence="1">Uncharacterized protein</fullName>
    </submittedName>
</protein>
<sequence>MCTFYSTGYMCRTCGSCVRFETTEEPCENSKSSNESKREKCVPNTVHKQEKVSEDQCEKCQAKKKNTKA</sequence>
<proteinExistence type="predicted"/>
<dbReference type="Proteomes" id="UP001140502">
    <property type="component" value="Unassembled WGS sequence"/>
</dbReference>
<name>A0A9W8WCQ8_9HYPO</name>
<organism evidence="1 2">
    <name type="scientific">Fusarium piperis</name>
    <dbReference type="NCBI Taxonomy" id="1435070"/>
    <lineage>
        <taxon>Eukaryota</taxon>
        <taxon>Fungi</taxon>
        <taxon>Dikarya</taxon>
        <taxon>Ascomycota</taxon>
        <taxon>Pezizomycotina</taxon>
        <taxon>Sordariomycetes</taxon>
        <taxon>Hypocreomycetidae</taxon>
        <taxon>Hypocreales</taxon>
        <taxon>Nectriaceae</taxon>
        <taxon>Fusarium</taxon>
        <taxon>Fusarium solani species complex</taxon>
    </lineage>
</organism>
<evidence type="ECO:0000313" key="1">
    <source>
        <dbReference type="EMBL" id="KAJ4320213.1"/>
    </source>
</evidence>
<comment type="caution">
    <text evidence="1">The sequence shown here is derived from an EMBL/GenBank/DDBJ whole genome shotgun (WGS) entry which is preliminary data.</text>
</comment>
<evidence type="ECO:0000313" key="2">
    <source>
        <dbReference type="Proteomes" id="UP001140502"/>
    </source>
</evidence>
<dbReference type="AlphaFoldDB" id="A0A9W8WCQ8"/>
<dbReference type="EMBL" id="JAPEUR010000112">
    <property type="protein sequence ID" value="KAJ4320213.1"/>
    <property type="molecule type" value="Genomic_DNA"/>
</dbReference>
<reference evidence="1" key="1">
    <citation type="submission" date="2022-10" db="EMBL/GenBank/DDBJ databases">
        <title>Tapping the CABI collections for fungal endophytes: first genome assemblies for Collariella, Neodidymelliopsis, Ascochyta clinopodiicola, Didymella pomorum, Didymosphaeria variabile, Neocosmospora piperis and Neocucurbitaria cava.</title>
        <authorList>
            <person name="Hill R."/>
        </authorList>
    </citation>
    <scope>NUCLEOTIDE SEQUENCE</scope>
    <source>
        <strain evidence="1">IMI 366586</strain>
    </source>
</reference>
<gene>
    <name evidence="1" type="ORF">N0V84_005998</name>
</gene>
<accession>A0A9W8WCQ8</accession>
<keyword evidence="2" id="KW-1185">Reference proteome</keyword>